<dbReference type="EMBL" id="JACCFP010000001">
    <property type="protein sequence ID" value="NYJ00788.1"/>
    <property type="molecule type" value="Genomic_DNA"/>
</dbReference>
<proteinExistence type="predicted"/>
<feature type="domain" description="Putative Flp pilus-assembly TadG-like N-terminal" evidence="1">
    <location>
        <begin position="2"/>
        <end position="37"/>
    </location>
</feature>
<evidence type="ECO:0000259" key="1">
    <source>
        <dbReference type="Pfam" id="PF13400"/>
    </source>
</evidence>
<dbReference type="InterPro" id="IPR028087">
    <property type="entry name" value="Tad_N"/>
</dbReference>
<dbReference type="AlphaFoldDB" id="A0A853C2H7"/>
<accession>A0A853C2H7</accession>
<name>A0A853C2H7_9ACTN</name>
<dbReference type="Proteomes" id="UP000530424">
    <property type="component" value="Unassembled WGS sequence"/>
</dbReference>
<evidence type="ECO:0000313" key="3">
    <source>
        <dbReference type="Proteomes" id="UP000530424"/>
    </source>
</evidence>
<sequence length="581" mass="59596">MSLILVVLLLIAGFAVDLGVQRVARTDAQSLADVVALDLVRDLEGRTVAQIGSLQPAADASRDRNLDVAGFDPDDPPEITSIELGELDDLGAFVAGSTTAGYDPQTYVPTAVRVGVNTDVGFAFAGITGDDEGEANRRAVATADESACFRLGSFIASLDSRQSALLNPILSALFGSTVSLTAVGYQGLAAADVSLLDLVDVGGLNVGSVDQLLALDNVSAADLFLAAANVLDQQGNAAQADILRALALKLPTPTIDIAELIEAAPGSQAALDASINVLDLVTGTVLVANEDHAVAIPNLGISVPGVGNVAATLTVIESPRTMCGPVGTTNETAQVRLTASIHLSSRLLSVPALGTSVELKETDLTLSFDLGKAIAELTDVNCPSGEAESITVDLRSGVLGSISLAGSLGVKARVDPVGSLLNSILSLLNLGSLLKPPYLTLDSSVSLAAGAPPATTYDKTGLVVPLPEGYETPTGSGTGDVLQPLSVTPVVNTDLVLHYWEGLLLLGQWKERHLTDPLNTVFNNVLSPITSTIVSSILNPLVQALQDQLVKPLADLLGLQLGGADVFAVPTPTCGAPRLVG</sequence>
<keyword evidence="3" id="KW-1185">Reference proteome</keyword>
<gene>
    <name evidence="2" type="ORF">HNR19_001486</name>
</gene>
<protein>
    <submittedName>
        <fullName evidence="2">Putative membrane protein</fullName>
    </submittedName>
</protein>
<reference evidence="2 3" key="1">
    <citation type="submission" date="2020-07" db="EMBL/GenBank/DDBJ databases">
        <title>Sequencing the genomes of 1000 actinobacteria strains.</title>
        <authorList>
            <person name="Klenk H.-P."/>
        </authorList>
    </citation>
    <scope>NUCLEOTIDE SEQUENCE [LARGE SCALE GENOMIC DNA]</scope>
    <source>
        <strain evidence="2 3">DSM 103833</strain>
    </source>
</reference>
<comment type="caution">
    <text evidence="2">The sequence shown here is derived from an EMBL/GenBank/DDBJ whole genome shotgun (WGS) entry which is preliminary data.</text>
</comment>
<organism evidence="2 3">
    <name type="scientific">Nocardioides thalensis</name>
    <dbReference type="NCBI Taxonomy" id="1914755"/>
    <lineage>
        <taxon>Bacteria</taxon>
        <taxon>Bacillati</taxon>
        <taxon>Actinomycetota</taxon>
        <taxon>Actinomycetes</taxon>
        <taxon>Propionibacteriales</taxon>
        <taxon>Nocardioidaceae</taxon>
        <taxon>Nocardioides</taxon>
    </lineage>
</organism>
<evidence type="ECO:0000313" key="2">
    <source>
        <dbReference type="EMBL" id="NYJ00788.1"/>
    </source>
</evidence>
<dbReference type="Pfam" id="PF13400">
    <property type="entry name" value="Tad"/>
    <property type="match status" value="1"/>
</dbReference>